<keyword evidence="2" id="KW-0813">Transport</keyword>
<dbReference type="GO" id="GO:0017056">
    <property type="term" value="F:structural constituent of nuclear pore"/>
    <property type="evidence" value="ECO:0007669"/>
    <property type="project" value="InterPro"/>
</dbReference>
<organism evidence="5 6">
    <name type="scientific">Panagrolaimus davidi</name>
    <dbReference type="NCBI Taxonomy" id="227884"/>
    <lineage>
        <taxon>Eukaryota</taxon>
        <taxon>Metazoa</taxon>
        <taxon>Ecdysozoa</taxon>
        <taxon>Nematoda</taxon>
        <taxon>Chromadorea</taxon>
        <taxon>Rhabditida</taxon>
        <taxon>Tylenchina</taxon>
        <taxon>Panagrolaimomorpha</taxon>
        <taxon>Panagrolaimoidea</taxon>
        <taxon>Panagrolaimidae</taxon>
        <taxon>Panagrolaimus</taxon>
    </lineage>
</organism>
<dbReference type="GO" id="GO:0006405">
    <property type="term" value="P:RNA export from nucleus"/>
    <property type="evidence" value="ECO:0007669"/>
    <property type="project" value="TreeGrafter"/>
</dbReference>
<feature type="domain" description="Nucleoporin Nup133/Nup155-like N-terminal" evidence="4">
    <location>
        <begin position="37"/>
        <end position="122"/>
    </location>
</feature>
<dbReference type="InterPro" id="IPR004870">
    <property type="entry name" value="Nucleoporin_Nup155"/>
</dbReference>
<protein>
    <submittedName>
        <fullName evidence="6">Nucleoporin Nup133/Nup155-like N-terminal domain-containing protein</fullName>
    </submittedName>
</protein>
<dbReference type="Gene3D" id="1.20.58.1780">
    <property type="match status" value="1"/>
</dbReference>
<proteinExistence type="predicted"/>
<dbReference type="GO" id="GO:0036228">
    <property type="term" value="P:protein localization to nuclear inner membrane"/>
    <property type="evidence" value="ECO:0007669"/>
    <property type="project" value="TreeGrafter"/>
</dbReference>
<evidence type="ECO:0000313" key="5">
    <source>
        <dbReference type="Proteomes" id="UP000887578"/>
    </source>
</evidence>
<accession>A0A914QNW6</accession>
<dbReference type="PANTHER" id="PTHR10350">
    <property type="entry name" value="NUCLEAR PORE COMPLEX PROTEIN NUP155"/>
    <property type="match status" value="1"/>
</dbReference>
<evidence type="ECO:0000256" key="1">
    <source>
        <dbReference type="ARBA" id="ARBA00004123"/>
    </source>
</evidence>
<dbReference type="Pfam" id="PF08801">
    <property type="entry name" value="Nucleoporin_N"/>
    <property type="match status" value="2"/>
</dbReference>
<evidence type="ECO:0000313" key="6">
    <source>
        <dbReference type="WBParaSite" id="PDA_v2.g5484.t1"/>
    </source>
</evidence>
<evidence type="ECO:0000256" key="2">
    <source>
        <dbReference type="ARBA" id="ARBA00022448"/>
    </source>
</evidence>
<evidence type="ECO:0000259" key="4">
    <source>
        <dbReference type="Pfam" id="PF08801"/>
    </source>
</evidence>
<dbReference type="InterPro" id="IPR014908">
    <property type="entry name" value="Nucleoporin_Nup133/Nup155_N"/>
</dbReference>
<feature type="domain" description="Nucleoporin Nup133/Nup155-like N-terminal" evidence="4">
    <location>
        <begin position="127"/>
        <end position="375"/>
    </location>
</feature>
<comment type="subcellular location">
    <subcellularLocation>
        <location evidence="1">Nucleus</location>
    </subcellularLocation>
</comment>
<dbReference type="GO" id="GO:0006606">
    <property type="term" value="P:protein import into nucleus"/>
    <property type="evidence" value="ECO:0007669"/>
    <property type="project" value="TreeGrafter"/>
</dbReference>
<dbReference type="GO" id="GO:0044611">
    <property type="term" value="C:nuclear pore inner ring"/>
    <property type="evidence" value="ECO:0007669"/>
    <property type="project" value="TreeGrafter"/>
</dbReference>
<sequence length="554" mass="62854">MLKKNSPVITSSGVQENEYVDFKDVFGNERLSEFEPFRYYEFPQELRHQLNKSQSHISMGLFSTISRAWMSVDGDLFFWKFDTNSDLAYFDSIKDTITHVQLVHPKRQYTDSKIHFIVVVITNDTPIQNVIGTQEGRIFVAGQDSLYELNYQTGTWLRGPKCNKYNHTKNYISTFIPAISFLSAVEEIRLIAVDDTRHILYTLGDKSTIQVFDLGSDGLSLARKKFCSLLDIQKEIRSCCGVEDDFLASIVTINAIPSTRSQYACLEAVTSKGMRIYFSVYPTAFTPNYPIEQSDARPTTFRVIHIRYPPNEIYGLNRGVYVYCTQRENESFILGHMIDENETSMTAFSSSTFQYISSFIESFAVFPFDGSVWAIALLPESTSTSSTPSNIVPIIDTPWVVRQHAELTQKLYILSSEGVYIFQKISPLEIFRRLLSLYDCDSRQFLRYSDFHGPLEICVMALTILATNLADNVQVENSAVRVLMEFGGSPIVTISHDGGSSFYSPTNNQSIANLSALQATPLRSSTPQNYQSNDENSATNCCKFMEYKNMFSSK</sequence>
<keyword evidence="5" id="KW-1185">Reference proteome</keyword>
<evidence type="ECO:0000256" key="3">
    <source>
        <dbReference type="ARBA" id="ARBA00023242"/>
    </source>
</evidence>
<name>A0A914QNW6_9BILA</name>
<dbReference type="GO" id="GO:0000972">
    <property type="term" value="P:transcription-dependent tethering of RNA polymerase II gene DNA at nuclear periphery"/>
    <property type="evidence" value="ECO:0007669"/>
    <property type="project" value="TreeGrafter"/>
</dbReference>
<dbReference type="Proteomes" id="UP000887578">
    <property type="component" value="Unplaced"/>
</dbReference>
<keyword evidence="3" id="KW-0539">Nucleus</keyword>
<dbReference type="PANTHER" id="PTHR10350:SF6">
    <property type="entry name" value="NUCLEAR PORE COMPLEX PROTEIN NUP155"/>
    <property type="match status" value="1"/>
</dbReference>
<reference evidence="6" key="1">
    <citation type="submission" date="2022-11" db="UniProtKB">
        <authorList>
            <consortium name="WormBaseParasite"/>
        </authorList>
    </citation>
    <scope>IDENTIFICATION</scope>
</reference>
<dbReference type="WBParaSite" id="PDA_v2.g5484.t1">
    <property type="protein sequence ID" value="PDA_v2.g5484.t1"/>
    <property type="gene ID" value="PDA_v2.g5484"/>
</dbReference>
<dbReference type="AlphaFoldDB" id="A0A914QNW6"/>